<keyword evidence="1" id="KW-0732">Signal</keyword>
<evidence type="ECO:0008006" key="4">
    <source>
        <dbReference type="Google" id="ProtNLM"/>
    </source>
</evidence>
<accession>A0ABS7IX91</accession>
<protein>
    <recommendedName>
        <fullName evidence="4">Secreted protein</fullName>
    </recommendedName>
</protein>
<reference evidence="2 3" key="1">
    <citation type="submission" date="2021-08" db="EMBL/GenBank/DDBJ databases">
        <title>Comparative Genomics Analysis of the Genus Qipengyuania Reveals Extensive Genetic Diversity and Metabolic Versatility, Including the Description of Fifteen Novel Species.</title>
        <authorList>
            <person name="Liu Y."/>
        </authorList>
    </citation>
    <scope>NUCLEOTIDE SEQUENCE [LARGE SCALE GENOMIC DNA]</scope>
    <source>
        <strain evidence="2 3">1NDH17</strain>
    </source>
</reference>
<feature type="signal peptide" evidence="1">
    <location>
        <begin position="1"/>
        <end position="21"/>
    </location>
</feature>
<organism evidence="2 3">
    <name type="scientific">Qipengyuania polymorpha</name>
    <dbReference type="NCBI Taxonomy" id="2867234"/>
    <lineage>
        <taxon>Bacteria</taxon>
        <taxon>Pseudomonadati</taxon>
        <taxon>Pseudomonadota</taxon>
        <taxon>Alphaproteobacteria</taxon>
        <taxon>Sphingomonadales</taxon>
        <taxon>Erythrobacteraceae</taxon>
        <taxon>Qipengyuania</taxon>
    </lineage>
</organism>
<evidence type="ECO:0000313" key="2">
    <source>
        <dbReference type="EMBL" id="MBX7456900.1"/>
    </source>
</evidence>
<name>A0ABS7IX91_9SPHN</name>
<dbReference type="EMBL" id="JAIGNK010000001">
    <property type="protein sequence ID" value="MBX7456900.1"/>
    <property type="molecule type" value="Genomic_DNA"/>
</dbReference>
<dbReference type="Proteomes" id="UP000783253">
    <property type="component" value="Unassembled WGS sequence"/>
</dbReference>
<keyword evidence="3" id="KW-1185">Reference proteome</keyword>
<evidence type="ECO:0000313" key="3">
    <source>
        <dbReference type="Proteomes" id="UP000783253"/>
    </source>
</evidence>
<gene>
    <name evidence="2" type="ORF">K3152_01440</name>
</gene>
<feature type="chain" id="PRO_5045757972" description="Secreted protein" evidence="1">
    <location>
        <begin position="22"/>
        <end position="159"/>
    </location>
</feature>
<dbReference type="RefSeq" id="WP_221572318.1">
    <property type="nucleotide sequence ID" value="NZ_JAIGNK010000001.1"/>
</dbReference>
<comment type="caution">
    <text evidence="2">The sequence shown here is derived from an EMBL/GenBank/DDBJ whole genome shotgun (WGS) entry which is preliminary data.</text>
</comment>
<proteinExistence type="predicted"/>
<evidence type="ECO:0000256" key="1">
    <source>
        <dbReference type="SAM" id="SignalP"/>
    </source>
</evidence>
<sequence>MKHVLAAIPIVLASTTPVSLAAADAPYFGDDSYEHAKDGECDDIRFTGEGMAEHLLTEAIGRDASDCRAAWVDGTIERNPWFNEPAPGEDYDYGDDRSGFANDGQCDDIRFVGAHTASLPYLTGDIGHDASDCRAGIEDGSLTWQANARDFKLGVTVTD</sequence>